<keyword evidence="5 9" id="KW-0378">Hydrolase</keyword>
<keyword evidence="13" id="KW-1185">Reference proteome</keyword>
<accession>A0AAN4ZPQ2</accession>
<dbReference type="AlphaFoldDB" id="A0AAN4ZPQ2"/>
<evidence type="ECO:0000259" key="11">
    <source>
        <dbReference type="PROSITE" id="PS51746"/>
    </source>
</evidence>
<comment type="similarity">
    <text evidence="2 9">Belongs to the PP2C family.</text>
</comment>
<dbReference type="InterPro" id="IPR015655">
    <property type="entry name" value="PP2C"/>
</dbReference>
<evidence type="ECO:0000256" key="9">
    <source>
        <dbReference type="RuleBase" id="RU003465"/>
    </source>
</evidence>
<comment type="caution">
    <text evidence="12">The sequence shown here is derived from an EMBL/GenBank/DDBJ whole genome shotgun (WGS) entry which is preliminary data.</text>
</comment>
<dbReference type="Pfam" id="PF00481">
    <property type="entry name" value="PP2C"/>
    <property type="match status" value="2"/>
</dbReference>
<dbReference type="PANTHER" id="PTHR13832:SF803">
    <property type="entry name" value="PROTEIN PHOSPHATASE 1G"/>
    <property type="match status" value="1"/>
</dbReference>
<feature type="compositionally biased region" description="Basic and acidic residues" evidence="10">
    <location>
        <begin position="181"/>
        <end position="190"/>
    </location>
</feature>
<sequence>MGAYLNKPITEKHSESGGNETIKFAATSMQGWRVNQEDAHNCILDLENGWHLFAVYDGHGGPEVAKYTSANFPKFFRDREVWKADDIVKLLQDTFVDFDDHLRTDPVMMELKKIANGVEGDKKVDSDDDEDDEDKAALLEEGAAPLEQLLKKYGYEIVSNGSTTRVMRHITDVANEHLAEARAAGKKEEGGDSEDGEGSSSDKSHKRPNESPRLQRAKRAKSEVNTEEQDVEEEEATKENGAKEAKGDGKSEEEKTETETENGAGDTEKEPVLKKGKNTVPVVAKKESALDDVDVNSSDDEDYKEGEEEDGADEEEDEEESEDGEGEEQDDEEEDEEEEDEDMGEDAFGGLSGASFGPTGETPGEDSGTTACVCIVAPGKVIVANAGDSRAVLSRGGKAVDLSIDHKPEDQIEMDRITKAGGVVNEDGRVNGGLNLSRALGDHCYKKNKTLPLREQMISALPDVKILETTEEDDFIVVACDGIWNSLESQQVIDFVKERLGKGMGLTAICEEMCTECLADSTSGDGTGCDNMTIIIADLKPTTRAAPAAEEKEEAVEV</sequence>
<dbReference type="InterPro" id="IPR000222">
    <property type="entry name" value="PP2C_BS"/>
</dbReference>
<feature type="compositionally biased region" description="Acidic residues" evidence="10">
    <location>
        <begin position="225"/>
        <end position="236"/>
    </location>
</feature>
<name>A0AAN4ZPQ2_9BILA</name>
<evidence type="ECO:0000256" key="6">
    <source>
        <dbReference type="ARBA" id="ARBA00022842"/>
    </source>
</evidence>
<dbReference type="Proteomes" id="UP001328107">
    <property type="component" value="Unassembled WGS sequence"/>
</dbReference>
<keyword evidence="7 9" id="KW-0904">Protein phosphatase</keyword>
<dbReference type="InterPro" id="IPR001932">
    <property type="entry name" value="PPM-type_phosphatase-like_dom"/>
</dbReference>
<dbReference type="InterPro" id="IPR036457">
    <property type="entry name" value="PPM-type-like_dom_sf"/>
</dbReference>
<dbReference type="SUPFAM" id="SSF81606">
    <property type="entry name" value="PP2C-like"/>
    <property type="match status" value="2"/>
</dbReference>
<dbReference type="SMART" id="SM00332">
    <property type="entry name" value="PP2Cc"/>
    <property type="match status" value="1"/>
</dbReference>
<feature type="region of interest" description="Disordered" evidence="10">
    <location>
        <begin position="181"/>
        <end position="367"/>
    </location>
</feature>
<keyword evidence="6" id="KW-0460">Magnesium</keyword>
<dbReference type="Gene3D" id="3.60.40.10">
    <property type="entry name" value="PPM-type phosphatase domain"/>
    <property type="match status" value="2"/>
</dbReference>
<feature type="domain" description="PPM-type phosphatase" evidence="11">
    <location>
        <begin position="23"/>
        <end position="539"/>
    </location>
</feature>
<feature type="compositionally biased region" description="Basic and acidic residues" evidence="10">
    <location>
        <begin position="237"/>
        <end position="253"/>
    </location>
</feature>
<evidence type="ECO:0000256" key="1">
    <source>
        <dbReference type="ARBA" id="ARBA00001936"/>
    </source>
</evidence>
<dbReference type="GO" id="GO:0046872">
    <property type="term" value="F:metal ion binding"/>
    <property type="evidence" value="ECO:0007669"/>
    <property type="project" value="UniProtKB-KW"/>
</dbReference>
<evidence type="ECO:0000256" key="10">
    <source>
        <dbReference type="SAM" id="MobiDB-lite"/>
    </source>
</evidence>
<keyword evidence="8" id="KW-0464">Manganese</keyword>
<proteinExistence type="inferred from homology"/>
<gene>
    <name evidence="12" type="ORF">PMAYCL1PPCAC_11100</name>
</gene>
<feature type="compositionally biased region" description="Acidic residues" evidence="10">
    <location>
        <begin position="290"/>
        <end position="345"/>
    </location>
</feature>
<reference evidence="13" key="1">
    <citation type="submission" date="2022-10" db="EMBL/GenBank/DDBJ databases">
        <title>Genome assembly of Pristionchus species.</title>
        <authorList>
            <person name="Yoshida K."/>
            <person name="Sommer R.J."/>
        </authorList>
    </citation>
    <scope>NUCLEOTIDE SEQUENCE [LARGE SCALE GENOMIC DNA]</scope>
    <source>
        <strain evidence="13">RS5460</strain>
    </source>
</reference>
<evidence type="ECO:0000313" key="13">
    <source>
        <dbReference type="Proteomes" id="UP001328107"/>
    </source>
</evidence>
<dbReference type="CDD" id="cd00143">
    <property type="entry name" value="PP2Cc"/>
    <property type="match status" value="1"/>
</dbReference>
<dbReference type="GO" id="GO:0004722">
    <property type="term" value="F:protein serine/threonine phosphatase activity"/>
    <property type="evidence" value="ECO:0007669"/>
    <property type="project" value="UniProtKB-EC"/>
</dbReference>
<feature type="compositionally biased region" description="Basic and acidic residues" evidence="10">
    <location>
        <begin position="200"/>
        <end position="210"/>
    </location>
</feature>
<evidence type="ECO:0000256" key="7">
    <source>
        <dbReference type="ARBA" id="ARBA00022912"/>
    </source>
</evidence>
<evidence type="ECO:0000256" key="4">
    <source>
        <dbReference type="ARBA" id="ARBA00022723"/>
    </source>
</evidence>
<evidence type="ECO:0000256" key="8">
    <source>
        <dbReference type="ARBA" id="ARBA00023211"/>
    </source>
</evidence>
<keyword evidence="4" id="KW-0479">Metal-binding</keyword>
<dbReference type="PANTHER" id="PTHR13832">
    <property type="entry name" value="PROTEIN PHOSPHATASE 2C"/>
    <property type="match status" value="1"/>
</dbReference>
<evidence type="ECO:0000256" key="5">
    <source>
        <dbReference type="ARBA" id="ARBA00022801"/>
    </source>
</evidence>
<evidence type="ECO:0000256" key="3">
    <source>
        <dbReference type="ARBA" id="ARBA00013081"/>
    </source>
</evidence>
<protein>
    <recommendedName>
        <fullName evidence="3">protein-serine/threonine phosphatase</fullName>
        <ecNumber evidence="3">3.1.3.16</ecNumber>
    </recommendedName>
</protein>
<dbReference type="PROSITE" id="PS01032">
    <property type="entry name" value="PPM_1"/>
    <property type="match status" value="1"/>
</dbReference>
<dbReference type="EC" id="3.1.3.16" evidence="3"/>
<dbReference type="EMBL" id="BTRK01000003">
    <property type="protein sequence ID" value="GMR40905.1"/>
    <property type="molecule type" value="Genomic_DNA"/>
</dbReference>
<comment type="cofactor">
    <cofactor evidence="1">
        <name>Mn(2+)</name>
        <dbReference type="ChEBI" id="CHEBI:29035"/>
    </cofactor>
</comment>
<evidence type="ECO:0000256" key="2">
    <source>
        <dbReference type="ARBA" id="ARBA00006702"/>
    </source>
</evidence>
<dbReference type="PROSITE" id="PS51746">
    <property type="entry name" value="PPM_2"/>
    <property type="match status" value="1"/>
</dbReference>
<evidence type="ECO:0000313" key="12">
    <source>
        <dbReference type="EMBL" id="GMR40905.1"/>
    </source>
</evidence>
<organism evidence="12 13">
    <name type="scientific">Pristionchus mayeri</name>
    <dbReference type="NCBI Taxonomy" id="1317129"/>
    <lineage>
        <taxon>Eukaryota</taxon>
        <taxon>Metazoa</taxon>
        <taxon>Ecdysozoa</taxon>
        <taxon>Nematoda</taxon>
        <taxon>Chromadorea</taxon>
        <taxon>Rhabditida</taxon>
        <taxon>Rhabditina</taxon>
        <taxon>Diplogasteromorpha</taxon>
        <taxon>Diplogasteroidea</taxon>
        <taxon>Neodiplogasteridae</taxon>
        <taxon>Pristionchus</taxon>
    </lineage>
</organism>